<feature type="compositionally biased region" description="Basic residues" evidence="1">
    <location>
        <begin position="218"/>
        <end position="241"/>
    </location>
</feature>
<feature type="region of interest" description="Disordered" evidence="1">
    <location>
        <begin position="604"/>
        <end position="734"/>
    </location>
</feature>
<protein>
    <submittedName>
        <fullName evidence="2">Uncharacterized protein</fullName>
    </submittedName>
</protein>
<accession>A0A6A6QPF6</accession>
<feature type="region of interest" description="Disordered" evidence="1">
    <location>
        <begin position="772"/>
        <end position="812"/>
    </location>
</feature>
<feature type="compositionally biased region" description="Polar residues" evidence="1">
    <location>
        <begin position="617"/>
        <end position="636"/>
    </location>
</feature>
<feature type="compositionally biased region" description="Basic and acidic residues" evidence="1">
    <location>
        <begin position="697"/>
        <end position="709"/>
    </location>
</feature>
<evidence type="ECO:0000313" key="3">
    <source>
        <dbReference type="Proteomes" id="UP000799750"/>
    </source>
</evidence>
<feature type="compositionally biased region" description="Polar residues" evidence="1">
    <location>
        <begin position="27"/>
        <end position="45"/>
    </location>
</feature>
<feature type="compositionally biased region" description="Pro residues" evidence="1">
    <location>
        <begin position="13"/>
        <end position="24"/>
    </location>
</feature>
<keyword evidence="3" id="KW-1185">Reference proteome</keyword>
<dbReference type="Proteomes" id="UP000799750">
    <property type="component" value="Unassembled WGS sequence"/>
</dbReference>
<feature type="region of interest" description="Disordered" evidence="1">
    <location>
        <begin position="1"/>
        <end position="140"/>
    </location>
</feature>
<reference evidence="2" key="1">
    <citation type="journal article" date="2020" name="Stud. Mycol.">
        <title>101 Dothideomycetes genomes: a test case for predicting lifestyles and emergence of pathogens.</title>
        <authorList>
            <person name="Haridas S."/>
            <person name="Albert R."/>
            <person name="Binder M."/>
            <person name="Bloem J."/>
            <person name="Labutti K."/>
            <person name="Salamov A."/>
            <person name="Andreopoulos B."/>
            <person name="Baker S."/>
            <person name="Barry K."/>
            <person name="Bills G."/>
            <person name="Bluhm B."/>
            <person name="Cannon C."/>
            <person name="Castanera R."/>
            <person name="Culley D."/>
            <person name="Daum C."/>
            <person name="Ezra D."/>
            <person name="Gonzalez J."/>
            <person name="Henrissat B."/>
            <person name="Kuo A."/>
            <person name="Liang C."/>
            <person name="Lipzen A."/>
            <person name="Lutzoni F."/>
            <person name="Magnuson J."/>
            <person name="Mondo S."/>
            <person name="Nolan M."/>
            <person name="Ohm R."/>
            <person name="Pangilinan J."/>
            <person name="Park H.-J."/>
            <person name="Ramirez L."/>
            <person name="Alfaro M."/>
            <person name="Sun H."/>
            <person name="Tritt A."/>
            <person name="Yoshinaga Y."/>
            <person name="Zwiers L.-H."/>
            <person name="Turgeon B."/>
            <person name="Goodwin S."/>
            <person name="Spatafora J."/>
            <person name="Crous P."/>
            <person name="Grigoriev I."/>
        </authorList>
    </citation>
    <scope>NUCLEOTIDE SEQUENCE</scope>
    <source>
        <strain evidence="2">CBS 269.34</strain>
    </source>
</reference>
<feature type="compositionally biased region" description="Gly residues" evidence="1">
    <location>
        <begin position="534"/>
        <end position="547"/>
    </location>
</feature>
<evidence type="ECO:0000256" key="1">
    <source>
        <dbReference type="SAM" id="MobiDB-lite"/>
    </source>
</evidence>
<feature type="compositionally biased region" description="Basic and acidic residues" evidence="1">
    <location>
        <begin position="717"/>
        <end position="733"/>
    </location>
</feature>
<gene>
    <name evidence="2" type="ORF">BU16DRAFT_583194</name>
</gene>
<dbReference type="OrthoDB" id="3068835at2759"/>
<name>A0A6A6QPF6_9PEZI</name>
<evidence type="ECO:0000313" key="2">
    <source>
        <dbReference type="EMBL" id="KAF2494251.1"/>
    </source>
</evidence>
<feature type="compositionally biased region" description="Acidic residues" evidence="1">
    <location>
        <begin position="671"/>
        <end position="696"/>
    </location>
</feature>
<feature type="compositionally biased region" description="Basic and acidic residues" evidence="1">
    <location>
        <begin position="779"/>
        <end position="812"/>
    </location>
</feature>
<feature type="compositionally biased region" description="Polar residues" evidence="1">
    <location>
        <begin position="116"/>
        <end position="131"/>
    </location>
</feature>
<feature type="compositionally biased region" description="Gly residues" evidence="1">
    <location>
        <begin position="556"/>
        <end position="567"/>
    </location>
</feature>
<dbReference type="AlphaFoldDB" id="A0A6A6QPF6"/>
<feature type="region of interest" description="Disordered" evidence="1">
    <location>
        <begin position="522"/>
        <end position="570"/>
    </location>
</feature>
<feature type="compositionally biased region" description="Low complexity" evidence="1">
    <location>
        <begin position="76"/>
        <end position="86"/>
    </location>
</feature>
<dbReference type="PANTHER" id="PTHR38887:SF1">
    <property type="entry name" value="RAS MODIFICATION PROTEIN ERF4"/>
    <property type="match status" value="1"/>
</dbReference>
<dbReference type="InterPro" id="IPR053221">
    <property type="entry name" value="Burnettramic_acid_biosynth"/>
</dbReference>
<feature type="region of interest" description="Disordered" evidence="1">
    <location>
        <begin position="195"/>
        <end position="257"/>
    </location>
</feature>
<proteinExistence type="predicted"/>
<organism evidence="2 3">
    <name type="scientific">Lophium mytilinum</name>
    <dbReference type="NCBI Taxonomy" id="390894"/>
    <lineage>
        <taxon>Eukaryota</taxon>
        <taxon>Fungi</taxon>
        <taxon>Dikarya</taxon>
        <taxon>Ascomycota</taxon>
        <taxon>Pezizomycotina</taxon>
        <taxon>Dothideomycetes</taxon>
        <taxon>Pleosporomycetidae</taxon>
        <taxon>Mytilinidiales</taxon>
        <taxon>Mytilinidiaceae</taxon>
        <taxon>Lophium</taxon>
    </lineage>
</organism>
<sequence>MAEKGSTSLMDDPNPPNHSQPPLSPAGTENSRSNRVFTPRSSTFPDDSDSEFDHVEHTPLHSPGGPDYDDLPPSYEQAQAQALEQARNGPPSHSPNDLQVHRLVLDPAPDPDYSIPESTPPQASHAQSTRNAGRFGNTVPVIEVPGSTQIPVHQIPSSPPDPSTALLNRALEFTQHAPDADLQYAPRLTRTIAIPQERLSPSDSDNSAALPGHDDHHGRHGRHGHRGRRGGPRGPRGRRSHWQQDSTRDSTSETLAADQGLLPTQFLRTYAKALHAHSIRPAEFACFLDGLNILCTSTAATPESLLSSSTNNATSSSTSLVDTYIARCNETFFAPRGLRVRLSSLSSLISALKIPTDQGQKAAAVASALDTFTDAAQHANALYPWIERLELDIPEPSSSTLALQAMGERVRAQAEASSRASVDDAEFFVRGPLPIGGLHLPGPPMAGFHHPIPPMAGFHHAGPPVPGFHPAGLSGVQPHRRGSLQPWSGRGGLGQGFGPGTGFGGPGMRGPPWMGAGPPWRGQGPPMRGQCSPGRGGMPFFGPGGPQRGDPREQRGGGQSWGDWGGEMGKRWGQWGEEFGKAAEVWGVQFGKRAEEWGEDFGKKAGAWGEEIGRKASGSSRSRDGTPNSGYGQPGTTPLVDLNVPTQTAVPGQETGVVGSETPKAHPVKPEDDDDDSSDSDSDSSSSSDDEEDFEDPEKVFVNRVREINGKAASASEKGKKSPEEISRERDAAIAKAQAQKTALELKIEGKRERWAVKRELKAKKRELNKELRTKKRELKAAGKPDREGRRKMKEEWGAKKREHKLLKQEKRKEWRDKKRELKWGRKGPWAAGGEEAAERIVWVLVENLVD</sequence>
<dbReference type="PANTHER" id="PTHR38887">
    <property type="entry name" value="CHROMOSOME 21, WHOLE GENOME SHOTGUN SEQUENCE"/>
    <property type="match status" value="1"/>
</dbReference>
<dbReference type="EMBL" id="MU004191">
    <property type="protein sequence ID" value="KAF2494251.1"/>
    <property type="molecule type" value="Genomic_DNA"/>
</dbReference>